<evidence type="ECO:0000256" key="1">
    <source>
        <dbReference type="SAM" id="Phobius"/>
    </source>
</evidence>
<keyword evidence="1" id="KW-1133">Transmembrane helix</keyword>
<accession>A0AAN8ILW5</accession>
<gene>
    <name evidence="2" type="ORF">GCK32_005127</name>
</gene>
<dbReference type="AlphaFoldDB" id="A0AAN8ILW5"/>
<feature type="transmembrane region" description="Helical" evidence="1">
    <location>
        <begin position="32"/>
        <end position="55"/>
    </location>
</feature>
<organism evidence="2 3">
    <name type="scientific">Trichostrongylus colubriformis</name>
    <name type="common">Black scour worm</name>
    <dbReference type="NCBI Taxonomy" id="6319"/>
    <lineage>
        <taxon>Eukaryota</taxon>
        <taxon>Metazoa</taxon>
        <taxon>Ecdysozoa</taxon>
        <taxon>Nematoda</taxon>
        <taxon>Chromadorea</taxon>
        <taxon>Rhabditida</taxon>
        <taxon>Rhabditina</taxon>
        <taxon>Rhabditomorpha</taxon>
        <taxon>Strongyloidea</taxon>
        <taxon>Trichostrongylidae</taxon>
        <taxon>Trichostrongylus</taxon>
    </lineage>
</organism>
<dbReference type="Proteomes" id="UP001331761">
    <property type="component" value="Unassembled WGS sequence"/>
</dbReference>
<reference evidence="2 3" key="1">
    <citation type="submission" date="2019-10" db="EMBL/GenBank/DDBJ databases">
        <title>Assembly and Annotation for the nematode Trichostrongylus colubriformis.</title>
        <authorList>
            <person name="Martin J."/>
        </authorList>
    </citation>
    <scope>NUCLEOTIDE SEQUENCE [LARGE SCALE GENOMIC DNA]</scope>
    <source>
        <strain evidence="2">G859</strain>
        <tissue evidence="2">Whole worm</tissue>
    </source>
</reference>
<comment type="caution">
    <text evidence="2">The sequence shown here is derived from an EMBL/GenBank/DDBJ whole genome shotgun (WGS) entry which is preliminary data.</text>
</comment>
<evidence type="ECO:0000313" key="3">
    <source>
        <dbReference type="Proteomes" id="UP001331761"/>
    </source>
</evidence>
<name>A0AAN8ILW5_TRICO</name>
<keyword evidence="3" id="KW-1185">Reference proteome</keyword>
<keyword evidence="1" id="KW-0472">Membrane</keyword>
<keyword evidence="1" id="KW-0812">Transmembrane</keyword>
<proteinExistence type="predicted"/>
<evidence type="ECO:0000313" key="2">
    <source>
        <dbReference type="EMBL" id="KAK5975483.1"/>
    </source>
</evidence>
<sequence>MNNCGKVNNSTLLFQQGCFEVFADWLYHHVSIMNWISFALLVAELASLAIAIPLAKSDSFKMGASHTSRDEYHRCLVEMNDLESRHPRMLPMDRIGDARQDPVDDAQ</sequence>
<protein>
    <submittedName>
        <fullName evidence="2">Uncharacterized protein</fullName>
    </submittedName>
</protein>
<dbReference type="EMBL" id="WIXE01012987">
    <property type="protein sequence ID" value="KAK5975483.1"/>
    <property type="molecule type" value="Genomic_DNA"/>
</dbReference>